<dbReference type="EMBL" id="JBICBT010001070">
    <property type="protein sequence ID" value="KAL3084673.1"/>
    <property type="molecule type" value="Genomic_DNA"/>
</dbReference>
<evidence type="ECO:0000313" key="2">
    <source>
        <dbReference type="EMBL" id="KAL3084673.1"/>
    </source>
</evidence>
<sequence>MHETDTFERLHQSLIASFLQKVELLDISWVFTLLDISWLGQFVAWTFRGLDNSWLGHYEAWTIRGLDISWLGQFVAWTFRGLDNSWLGHFVAWTKRGLDNSWLGQFVAWTIRGLDISWLGQFVAWTLRSLDNSWLGHFVAWTIRGLDISWLGQFVAWTFRGLDNSWLGHFVAWTKRGLDNSWRGHYEAWTIRGLDISWLGQFVAWTFCGWICSDVWMDILPSFDHAQLGLKMALLSDRFDVLVDKHFNGKTTELTIWRTIKICDFDSHTTQEIAGDAQIAVAQHTQTSQTMTKSELLEPWVKKNITTSQRLRNNKRQKIKETVMAEPGLKPTRLLAKVRRSATDEAFVAMSSNNALTQMMRREKRKLLGNVDVQNPLAFVIPATLREKGGEDIVLYDSRNVRQGEKDVVLIFGSVKTLNILRQSGTWHLDGTFKCAPTMWEQCFVIGASVHQRMCICMWCLLPGKQRRYYEEALNFLRGRISPEVPSKVLCDFEKAEIASVRTAFPTAQIKCCMFHYGQSLYRNFKRLGLVHLYGEKTERGEEVRNTFRSVLSLPLLPPSVVRMAFSIIVASAPAGMHEFFLYFSRTYIGLTQRQLLDGATAFGANQISFLSSANHSELGTTISTINSEHSYAAAPIQFGIGSPAPSTLTWPTTMTPQEQLVQYSLSSLSTSTVTSVPVWEEEICRAPHFPIPIWNMHSQAASALARTNNGLEATHLHFMKGLCHHPALSDFICGVNESIDRQVDAARSARHFIHKRHKRYILQDAVIMRILADASYNSNGEIRDLTTALGLQIEGYAAKLKDFVNFDESIVRVP</sequence>
<proteinExistence type="predicted"/>
<gene>
    <name evidence="2" type="ORF">niasHT_031558</name>
</gene>
<name>A0ABD2IYB5_9BILA</name>
<organism evidence="2 3">
    <name type="scientific">Heterodera trifolii</name>
    <dbReference type="NCBI Taxonomy" id="157864"/>
    <lineage>
        <taxon>Eukaryota</taxon>
        <taxon>Metazoa</taxon>
        <taxon>Ecdysozoa</taxon>
        <taxon>Nematoda</taxon>
        <taxon>Chromadorea</taxon>
        <taxon>Rhabditida</taxon>
        <taxon>Tylenchina</taxon>
        <taxon>Tylenchomorpha</taxon>
        <taxon>Tylenchoidea</taxon>
        <taxon>Heteroderidae</taxon>
        <taxon>Heteroderinae</taxon>
        <taxon>Heterodera</taxon>
    </lineage>
</organism>
<comment type="caution">
    <text evidence="2">The sequence shown here is derived from an EMBL/GenBank/DDBJ whole genome shotgun (WGS) entry which is preliminary data.</text>
</comment>
<evidence type="ECO:0000259" key="1">
    <source>
        <dbReference type="Pfam" id="PF10551"/>
    </source>
</evidence>
<reference evidence="2 3" key="1">
    <citation type="submission" date="2024-10" db="EMBL/GenBank/DDBJ databases">
        <authorList>
            <person name="Kim D."/>
        </authorList>
    </citation>
    <scope>NUCLEOTIDE SEQUENCE [LARGE SCALE GENOMIC DNA]</scope>
    <source>
        <strain evidence="2">BH-2024</strain>
    </source>
</reference>
<dbReference type="PANTHER" id="PTHR47160">
    <property type="entry name" value="PUTATIVE-RELATED"/>
    <property type="match status" value="1"/>
</dbReference>
<evidence type="ECO:0000313" key="3">
    <source>
        <dbReference type="Proteomes" id="UP001620626"/>
    </source>
</evidence>
<accession>A0ABD2IYB5</accession>
<dbReference type="PANTHER" id="PTHR47160:SF10">
    <property type="entry name" value="MULE TRANSPOSASE DOMAIN-CONTAINING PROTEIN"/>
    <property type="match status" value="1"/>
</dbReference>
<protein>
    <recommendedName>
        <fullName evidence="1">MULE transposase domain-containing protein</fullName>
    </recommendedName>
</protein>
<dbReference type="InterPro" id="IPR018289">
    <property type="entry name" value="MULE_transposase_dom"/>
</dbReference>
<keyword evidence="3" id="KW-1185">Reference proteome</keyword>
<dbReference type="AlphaFoldDB" id="A0ABD2IYB5"/>
<dbReference type="Pfam" id="PF10551">
    <property type="entry name" value="MULE"/>
    <property type="match status" value="1"/>
</dbReference>
<dbReference type="Proteomes" id="UP001620626">
    <property type="component" value="Unassembled WGS sequence"/>
</dbReference>
<feature type="domain" description="MULE transposase" evidence="1">
    <location>
        <begin position="427"/>
        <end position="517"/>
    </location>
</feature>